<feature type="transmembrane region" description="Helical" evidence="11">
    <location>
        <begin position="82"/>
        <end position="102"/>
    </location>
</feature>
<evidence type="ECO:0000256" key="10">
    <source>
        <dbReference type="SAM" id="Coils"/>
    </source>
</evidence>
<keyword evidence="10" id="KW-0175">Coiled coil</keyword>
<comment type="caution">
    <text evidence="13">The sequence shown here is derived from an EMBL/GenBank/DDBJ whole genome shotgun (WGS) entry which is preliminary data.</text>
</comment>
<evidence type="ECO:0000256" key="3">
    <source>
        <dbReference type="ARBA" id="ARBA00022475"/>
    </source>
</evidence>
<evidence type="ECO:0000256" key="11">
    <source>
        <dbReference type="SAM" id="Phobius"/>
    </source>
</evidence>
<feature type="transmembrane region" description="Helical" evidence="11">
    <location>
        <begin position="233"/>
        <end position="250"/>
    </location>
</feature>
<proteinExistence type="predicted"/>
<dbReference type="OrthoDB" id="57886at2"/>
<evidence type="ECO:0000256" key="1">
    <source>
        <dbReference type="ARBA" id="ARBA00004651"/>
    </source>
</evidence>
<dbReference type="PANTHER" id="PTHR10110:SF86">
    <property type="entry name" value="SODIUM_HYDROGEN EXCHANGER 7"/>
    <property type="match status" value="1"/>
</dbReference>
<feature type="transmembrane region" description="Helical" evidence="11">
    <location>
        <begin position="178"/>
        <end position="201"/>
    </location>
</feature>
<dbReference type="GO" id="GO:0051453">
    <property type="term" value="P:regulation of intracellular pH"/>
    <property type="evidence" value="ECO:0007669"/>
    <property type="project" value="TreeGrafter"/>
</dbReference>
<dbReference type="GO" id="GO:0005886">
    <property type="term" value="C:plasma membrane"/>
    <property type="evidence" value="ECO:0007669"/>
    <property type="project" value="UniProtKB-SubCell"/>
</dbReference>
<feature type="transmembrane region" description="Helical" evidence="11">
    <location>
        <begin position="53"/>
        <end position="75"/>
    </location>
</feature>
<feature type="transmembrane region" description="Helical" evidence="11">
    <location>
        <begin position="262"/>
        <end position="283"/>
    </location>
</feature>
<dbReference type="RefSeq" id="WP_158036161.1">
    <property type="nucleotide sequence ID" value="NZ_BAAAZV010000017.1"/>
</dbReference>
<keyword evidence="6" id="KW-0915">Sodium</keyword>
<feature type="transmembrane region" description="Helical" evidence="11">
    <location>
        <begin position="395"/>
        <end position="419"/>
    </location>
</feature>
<dbReference type="GO" id="GO:0015385">
    <property type="term" value="F:sodium:proton antiporter activity"/>
    <property type="evidence" value="ECO:0007669"/>
    <property type="project" value="InterPro"/>
</dbReference>
<feature type="domain" description="Cation/H+ exchanger transmembrane" evidence="12">
    <location>
        <begin position="12"/>
        <end position="456"/>
    </location>
</feature>
<evidence type="ECO:0000256" key="9">
    <source>
        <dbReference type="ARBA" id="ARBA00023201"/>
    </source>
</evidence>
<evidence type="ECO:0000259" key="12">
    <source>
        <dbReference type="Pfam" id="PF00999"/>
    </source>
</evidence>
<reference evidence="13 14" key="1">
    <citation type="submission" date="2019-09" db="EMBL/GenBank/DDBJ databases">
        <title>Phylogeny of genus Pseudoclavibacter and closely related genus.</title>
        <authorList>
            <person name="Li Y."/>
        </authorList>
    </citation>
    <scope>NUCLEOTIDE SEQUENCE [LARGE SCALE GENOMIC DNA]</scope>
    <source>
        <strain evidence="13 14">JCM 16921</strain>
    </source>
</reference>
<evidence type="ECO:0000313" key="13">
    <source>
        <dbReference type="EMBL" id="KAB1632383.1"/>
    </source>
</evidence>
<feature type="coiled-coil region" evidence="10">
    <location>
        <begin position="507"/>
        <end position="534"/>
    </location>
</feature>
<dbReference type="GO" id="GO:0098719">
    <property type="term" value="P:sodium ion import across plasma membrane"/>
    <property type="evidence" value="ECO:0007669"/>
    <property type="project" value="TreeGrafter"/>
</dbReference>
<evidence type="ECO:0000256" key="5">
    <source>
        <dbReference type="ARBA" id="ARBA00022989"/>
    </source>
</evidence>
<accession>A0A7C8BNC3</accession>
<keyword evidence="14" id="KW-1185">Reference proteome</keyword>
<sequence length="588" mass="63803">MNELVLFSVLTVAVLITAFARRRGLSSPLVIVILTSALSFLPFMPEVPIDPELVLTLVLPPLLYSSALNISVLSFRKNARDITMLGVVLVLVTAAAAGFMAYRMIPDMNWAAALLLGAIIAPPDAVSAASIGRKLNLPRRLMTVLLGESLINDATSLTLMKVALTLVSGTALTLTDDLGIFAVAVAVGLAIGLAIGQLYVWSRRWLNDPVIESLLGLLLPFFAYTGAEHFGGSGVLAVVAAGLLVGYHSPTFSYRTRLQDEPLWAAIDVLLEGMVFALIGLQLHSVTVTLFDSVRGVAVSTGTALAVLTTVILVRPAFIFAMYGLQVLTNLLRRRAPDETAPSDGKAAQAGPSLLTRSIMVLTPENSTSRRIAVRTKDTVRAFGSRQDPLNWRELLVLSWSGMRGVVTLAGALSIPATLSDGSRFPAHDMLVFTAFVVTVGTLLLQGLTLPVLIRWLGVEDATQGRRDRVARQRLLRTSLSEATRFVKKKEGTWRAKYGDEAVDRAVSSIESRLSRLEHQLDAAEQQSMTALTARHITDLRRQVLAARRDFLLRERERGAIDEEVMREVMHGLDAEELALDRSVTGGR</sequence>
<comment type="subcellular location">
    <subcellularLocation>
        <location evidence="1">Cell membrane</location>
        <topology evidence="1">Multi-pass membrane protein</topology>
    </subcellularLocation>
</comment>
<name>A0A7C8BNC3_9MICO</name>
<evidence type="ECO:0000256" key="7">
    <source>
        <dbReference type="ARBA" id="ARBA00023065"/>
    </source>
</evidence>
<keyword evidence="8 11" id="KW-0472">Membrane</keyword>
<keyword evidence="9" id="KW-0739">Sodium transport</keyword>
<evidence type="ECO:0000313" key="14">
    <source>
        <dbReference type="Proteomes" id="UP000481339"/>
    </source>
</evidence>
<dbReference type="AlphaFoldDB" id="A0A7C8BNC3"/>
<feature type="transmembrane region" description="Helical" evidence="11">
    <location>
        <begin position="431"/>
        <end position="457"/>
    </location>
</feature>
<keyword evidence="4 11" id="KW-0812">Transmembrane</keyword>
<feature type="transmembrane region" description="Helical" evidence="11">
    <location>
        <begin position="303"/>
        <end position="325"/>
    </location>
</feature>
<evidence type="ECO:0000256" key="2">
    <source>
        <dbReference type="ARBA" id="ARBA00022448"/>
    </source>
</evidence>
<dbReference type="InterPro" id="IPR006153">
    <property type="entry name" value="Cation/H_exchanger_TM"/>
</dbReference>
<evidence type="ECO:0000256" key="8">
    <source>
        <dbReference type="ARBA" id="ARBA00023136"/>
    </source>
</evidence>
<organism evidence="13 14">
    <name type="scientific">Pseudoclavibacter caeni</name>
    <dbReference type="NCBI Taxonomy" id="908846"/>
    <lineage>
        <taxon>Bacteria</taxon>
        <taxon>Bacillati</taxon>
        <taxon>Actinomycetota</taxon>
        <taxon>Actinomycetes</taxon>
        <taxon>Micrococcales</taxon>
        <taxon>Microbacteriaceae</taxon>
        <taxon>Pseudoclavibacter</taxon>
    </lineage>
</organism>
<gene>
    <name evidence="13" type="ORF">F8O02_05085</name>
</gene>
<keyword evidence="5 11" id="KW-1133">Transmembrane helix</keyword>
<dbReference type="Proteomes" id="UP000481339">
    <property type="component" value="Unassembled WGS sequence"/>
</dbReference>
<dbReference type="PANTHER" id="PTHR10110">
    <property type="entry name" value="SODIUM/HYDROGEN EXCHANGER"/>
    <property type="match status" value="1"/>
</dbReference>
<dbReference type="InterPro" id="IPR018422">
    <property type="entry name" value="Cation/H_exchanger_CPA1"/>
</dbReference>
<protein>
    <submittedName>
        <fullName evidence="13">Sodium:proton antiporter</fullName>
    </submittedName>
</protein>
<dbReference type="GO" id="GO:0015386">
    <property type="term" value="F:potassium:proton antiporter activity"/>
    <property type="evidence" value="ECO:0007669"/>
    <property type="project" value="TreeGrafter"/>
</dbReference>
<keyword evidence="7" id="KW-0406">Ion transport</keyword>
<dbReference type="EMBL" id="WBKA01000003">
    <property type="protein sequence ID" value="KAB1632383.1"/>
    <property type="molecule type" value="Genomic_DNA"/>
</dbReference>
<evidence type="ECO:0000256" key="4">
    <source>
        <dbReference type="ARBA" id="ARBA00022692"/>
    </source>
</evidence>
<keyword evidence="3" id="KW-1003">Cell membrane</keyword>
<evidence type="ECO:0000256" key="6">
    <source>
        <dbReference type="ARBA" id="ARBA00023053"/>
    </source>
</evidence>
<feature type="transmembrane region" description="Helical" evidence="11">
    <location>
        <begin position="108"/>
        <end position="129"/>
    </location>
</feature>
<dbReference type="Pfam" id="PF00999">
    <property type="entry name" value="Na_H_Exchanger"/>
    <property type="match status" value="1"/>
</dbReference>
<dbReference type="Gene3D" id="6.10.140.1330">
    <property type="match status" value="1"/>
</dbReference>
<keyword evidence="2" id="KW-0813">Transport</keyword>